<feature type="domain" description="GH10" evidence="13">
    <location>
        <begin position="37"/>
        <end position="344"/>
    </location>
</feature>
<evidence type="ECO:0000256" key="2">
    <source>
        <dbReference type="ARBA" id="ARBA00004613"/>
    </source>
</evidence>
<dbReference type="PANTHER" id="PTHR31490">
    <property type="entry name" value="GLYCOSYL HYDROLASE"/>
    <property type="match status" value="1"/>
</dbReference>
<comment type="pathway">
    <text evidence="3">Glycan degradation; xylan degradation.</text>
</comment>
<dbReference type="EMBL" id="MU839003">
    <property type="protein sequence ID" value="KAK1769038.1"/>
    <property type="molecule type" value="Genomic_DNA"/>
</dbReference>
<dbReference type="PANTHER" id="PTHR31490:SF35">
    <property type="entry name" value="ENDO-1,4-BETA-XYLANASE"/>
    <property type="match status" value="1"/>
</dbReference>
<keyword evidence="12" id="KW-0732">Signal</keyword>
<comment type="caution">
    <text evidence="14">The sequence shown here is derived from an EMBL/GenBank/DDBJ whole genome shotgun (WGS) entry which is preliminary data.</text>
</comment>
<proteinExistence type="inferred from homology"/>
<evidence type="ECO:0000256" key="11">
    <source>
        <dbReference type="RuleBase" id="RU361174"/>
    </source>
</evidence>
<feature type="chain" id="PRO_5042540135" description="Beta-xylanase" evidence="12">
    <location>
        <begin position="21"/>
        <end position="367"/>
    </location>
</feature>
<keyword evidence="9 11" id="KW-0326">Glycosidase</keyword>
<keyword evidence="15" id="KW-1185">Reference proteome</keyword>
<dbReference type="GO" id="GO:0031176">
    <property type="term" value="F:endo-1,4-beta-xylanase activity"/>
    <property type="evidence" value="ECO:0007669"/>
    <property type="project" value="UniProtKB-EC"/>
</dbReference>
<protein>
    <recommendedName>
        <fullName evidence="11">Beta-xylanase</fullName>
        <ecNumber evidence="11">3.2.1.8</ecNumber>
    </recommendedName>
</protein>
<dbReference type="SUPFAM" id="SSF51445">
    <property type="entry name" value="(Trans)glycosidases"/>
    <property type="match status" value="1"/>
</dbReference>
<evidence type="ECO:0000256" key="7">
    <source>
        <dbReference type="ARBA" id="ARBA00022801"/>
    </source>
</evidence>
<dbReference type="GO" id="GO:0045493">
    <property type="term" value="P:xylan catabolic process"/>
    <property type="evidence" value="ECO:0007669"/>
    <property type="project" value="UniProtKB-KW"/>
</dbReference>
<dbReference type="Proteomes" id="UP001244011">
    <property type="component" value="Unassembled WGS sequence"/>
</dbReference>
<reference evidence="14" key="1">
    <citation type="submission" date="2023-06" db="EMBL/GenBank/DDBJ databases">
        <title>Genome-scale phylogeny and comparative genomics of the fungal order Sordariales.</title>
        <authorList>
            <consortium name="Lawrence Berkeley National Laboratory"/>
            <person name="Hensen N."/>
            <person name="Bonometti L."/>
            <person name="Westerberg I."/>
            <person name="Brannstrom I.O."/>
            <person name="Guillou S."/>
            <person name="Cros-Aarteil S."/>
            <person name="Calhoun S."/>
            <person name="Haridas S."/>
            <person name="Kuo A."/>
            <person name="Mondo S."/>
            <person name="Pangilinan J."/>
            <person name="Riley R."/>
            <person name="Labutti K."/>
            <person name="Andreopoulos B."/>
            <person name="Lipzen A."/>
            <person name="Chen C."/>
            <person name="Yanf M."/>
            <person name="Daum C."/>
            <person name="Ng V."/>
            <person name="Clum A."/>
            <person name="Steindorff A."/>
            <person name="Ohm R."/>
            <person name="Martin F."/>
            <person name="Silar P."/>
            <person name="Natvig D."/>
            <person name="Lalanne C."/>
            <person name="Gautier V."/>
            <person name="Ament-Velasquez S.L."/>
            <person name="Kruys A."/>
            <person name="Hutchinson M.I."/>
            <person name="Powell A.J."/>
            <person name="Barry K."/>
            <person name="Miller A.N."/>
            <person name="Grigoriev I.V."/>
            <person name="Debuchy R."/>
            <person name="Gladieux P."/>
            <person name="Thoren M.H."/>
            <person name="Johannesson H."/>
        </authorList>
    </citation>
    <scope>NUCLEOTIDE SEQUENCE</scope>
    <source>
        <strain evidence="14">8032-3</strain>
    </source>
</reference>
<evidence type="ECO:0000256" key="8">
    <source>
        <dbReference type="ARBA" id="ARBA00023277"/>
    </source>
</evidence>
<evidence type="ECO:0000259" key="13">
    <source>
        <dbReference type="PROSITE" id="PS51760"/>
    </source>
</evidence>
<evidence type="ECO:0000313" key="14">
    <source>
        <dbReference type="EMBL" id="KAK1769038.1"/>
    </source>
</evidence>
<evidence type="ECO:0000256" key="4">
    <source>
        <dbReference type="ARBA" id="ARBA00007495"/>
    </source>
</evidence>
<dbReference type="RefSeq" id="XP_060285251.1">
    <property type="nucleotide sequence ID" value="XM_060423734.1"/>
</dbReference>
<evidence type="ECO:0000256" key="6">
    <source>
        <dbReference type="ARBA" id="ARBA00022651"/>
    </source>
</evidence>
<dbReference type="AlphaFoldDB" id="A0AAJ0C4N5"/>
<evidence type="ECO:0000313" key="15">
    <source>
        <dbReference type="Proteomes" id="UP001244011"/>
    </source>
</evidence>
<dbReference type="InterPro" id="IPR001000">
    <property type="entry name" value="GH10_dom"/>
</dbReference>
<comment type="catalytic activity">
    <reaction evidence="1 11">
        <text>Endohydrolysis of (1-&gt;4)-beta-D-xylosidic linkages in xylans.</text>
        <dbReference type="EC" id="3.2.1.8"/>
    </reaction>
</comment>
<dbReference type="InterPro" id="IPR017853">
    <property type="entry name" value="GH"/>
</dbReference>
<sequence length="367" mass="40840">MRFSSVPSVLLAASLPLASAQLNHHAKKAGLKYFGAATDSPGQRERSGYEAEYAQYDAIMRDTKEFGQTTPTNGMKWLFTEPQQGVFNFTEGEIVASIAEENGQMLRCHALVWHSQLAPWVEQKKDWTADTLRDAITEHITQVAGHWKGRCYAWDVVNEALEEDGSYRSSVFYDTLGEDFIKHAFKVASEVDPDAKLYYNDYNLESPGAKSEGARRIVQMLQAEGIRIDGIGMQAHLIAHQAPTLDQHIAVIKSYAELGVEVALTELDVRLQLPVNATNLAWQKEAYKNIVGACVQVDACIGVTIWDFYDPFSWVPAVFPGEGAPLLWFEDFTTHPAYDGVMEALMNNTCKRKARRSVGAGASKKLN</sequence>
<dbReference type="GO" id="GO:0005576">
    <property type="term" value="C:extracellular region"/>
    <property type="evidence" value="ECO:0007669"/>
    <property type="project" value="UniProtKB-SubCell"/>
</dbReference>
<keyword evidence="8 11" id="KW-0119">Carbohydrate metabolism</keyword>
<organism evidence="14 15">
    <name type="scientific">Phialemonium atrogriseum</name>
    <dbReference type="NCBI Taxonomy" id="1093897"/>
    <lineage>
        <taxon>Eukaryota</taxon>
        <taxon>Fungi</taxon>
        <taxon>Dikarya</taxon>
        <taxon>Ascomycota</taxon>
        <taxon>Pezizomycotina</taxon>
        <taxon>Sordariomycetes</taxon>
        <taxon>Sordariomycetidae</taxon>
        <taxon>Cephalothecales</taxon>
        <taxon>Cephalothecaceae</taxon>
        <taxon>Phialemonium</taxon>
    </lineage>
</organism>
<dbReference type="GeneID" id="85306921"/>
<gene>
    <name evidence="14" type="ORF">QBC33DRAFT_338749</name>
</gene>
<evidence type="ECO:0000256" key="3">
    <source>
        <dbReference type="ARBA" id="ARBA00004851"/>
    </source>
</evidence>
<name>A0AAJ0C4N5_9PEZI</name>
<evidence type="ECO:0000256" key="9">
    <source>
        <dbReference type="ARBA" id="ARBA00023295"/>
    </source>
</evidence>
<keyword evidence="6" id="KW-0858">Xylan degradation</keyword>
<comment type="subcellular location">
    <subcellularLocation>
        <location evidence="2">Secreted</location>
    </subcellularLocation>
</comment>
<evidence type="ECO:0000256" key="10">
    <source>
        <dbReference type="ARBA" id="ARBA00023326"/>
    </source>
</evidence>
<dbReference type="Gene3D" id="3.20.20.80">
    <property type="entry name" value="Glycosidases"/>
    <property type="match status" value="1"/>
</dbReference>
<dbReference type="PROSITE" id="PS51760">
    <property type="entry name" value="GH10_2"/>
    <property type="match status" value="1"/>
</dbReference>
<evidence type="ECO:0000256" key="5">
    <source>
        <dbReference type="ARBA" id="ARBA00022525"/>
    </source>
</evidence>
<dbReference type="PRINTS" id="PR00134">
    <property type="entry name" value="GLHYDRLASE10"/>
</dbReference>
<dbReference type="Pfam" id="PF00331">
    <property type="entry name" value="Glyco_hydro_10"/>
    <property type="match status" value="1"/>
</dbReference>
<feature type="signal peptide" evidence="12">
    <location>
        <begin position="1"/>
        <end position="20"/>
    </location>
</feature>
<keyword evidence="7 11" id="KW-0378">Hydrolase</keyword>
<keyword evidence="5" id="KW-0964">Secreted</keyword>
<dbReference type="SMART" id="SM00633">
    <property type="entry name" value="Glyco_10"/>
    <property type="match status" value="1"/>
</dbReference>
<dbReference type="InterPro" id="IPR044846">
    <property type="entry name" value="GH10"/>
</dbReference>
<comment type="similarity">
    <text evidence="4 11">Belongs to the glycosyl hydrolase 10 (cellulase F) family.</text>
</comment>
<keyword evidence="10 11" id="KW-0624">Polysaccharide degradation</keyword>
<evidence type="ECO:0000256" key="12">
    <source>
        <dbReference type="SAM" id="SignalP"/>
    </source>
</evidence>
<dbReference type="EC" id="3.2.1.8" evidence="11"/>
<accession>A0AAJ0C4N5</accession>
<evidence type="ECO:0000256" key="1">
    <source>
        <dbReference type="ARBA" id="ARBA00000681"/>
    </source>
</evidence>